<dbReference type="Gene3D" id="3.40.50.720">
    <property type="entry name" value="NAD(P)-binding Rossmann-like Domain"/>
    <property type="match status" value="1"/>
</dbReference>
<dbReference type="InterPro" id="IPR006181">
    <property type="entry name" value="D-amino_acid_oxidase_CS"/>
</dbReference>
<keyword evidence="4" id="KW-0274">FAD</keyword>
<gene>
    <name evidence="7" type="ORF">CC85DRAFT_331172</name>
</gene>
<evidence type="ECO:0000256" key="5">
    <source>
        <dbReference type="ARBA" id="ARBA00023002"/>
    </source>
</evidence>
<protein>
    <submittedName>
        <fullName evidence="7">Nucleotide-binding domain-containing protein</fullName>
    </submittedName>
</protein>
<dbReference type="SUPFAM" id="SSF54373">
    <property type="entry name" value="FAD-linked reductases, C-terminal domain"/>
    <property type="match status" value="1"/>
</dbReference>
<comment type="similarity">
    <text evidence="2">Belongs to the DAMOX/DASOX family.</text>
</comment>
<feature type="domain" description="FAD dependent oxidoreductase" evidence="6">
    <location>
        <begin position="3"/>
        <end position="211"/>
    </location>
</feature>
<evidence type="ECO:0000256" key="1">
    <source>
        <dbReference type="ARBA" id="ARBA00001974"/>
    </source>
</evidence>
<dbReference type="SUPFAM" id="SSF51971">
    <property type="entry name" value="Nucleotide-binding domain"/>
    <property type="match status" value="1"/>
</dbReference>
<dbReference type="PIRSF" id="PIRSF000189">
    <property type="entry name" value="D-aa_oxidase"/>
    <property type="match status" value="1"/>
</dbReference>
<proteinExistence type="inferred from homology"/>
<name>A0A0J0XD11_9TREE</name>
<dbReference type="GO" id="GO:0003884">
    <property type="term" value="F:D-amino-acid oxidase activity"/>
    <property type="evidence" value="ECO:0007669"/>
    <property type="project" value="InterPro"/>
</dbReference>
<evidence type="ECO:0000256" key="4">
    <source>
        <dbReference type="ARBA" id="ARBA00022827"/>
    </source>
</evidence>
<accession>A0A0J0XD11</accession>
<evidence type="ECO:0000313" key="7">
    <source>
        <dbReference type="EMBL" id="KLT38951.1"/>
    </source>
</evidence>
<comment type="cofactor">
    <cofactor evidence="1">
        <name>FAD</name>
        <dbReference type="ChEBI" id="CHEBI:57692"/>
    </cofactor>
</comment>
<keyword evidence="8" id="KW-1185">Reference proteome</keyword>
<sequence length="411" mass="43438">MYDALVLGAGVYGLTIATELSNRGLKVAVVARDLPEDEYSTGFASPWAGCNWCTFEERGDTPAAEWDAITFKFLGRLAQEHPNLCRRIPFWDLWNAKKATPWYKGLVFNLEDVDATPSKPLPGGFPHGVKYESYILHAPNYLKHLAAGLRARGVPLIRRRLASLDEAYDLPETGSVDLVVNALALGNKSLLGVEDDKMYPAQGQTVLVKAPLVNTCTMATGTVDKAGPASESASAVRALCLAVADAEATLGQPNLTAGADKASADAIAYIIPRPGPEGHVVCGGTFNKNNYSTLPSLREAERILQACFALDPLLAGPGPGKTWRDIEVVAHNVGLRPAREGGVRLELEKRTVGGAGAALAPKSRATGARNVAVVHAYGPGGTGYQSSVGLAQKAADIVVGHLRAVPAASRL</sequence>
<evidence type="ECO:0000256" key="3">
    <source>
        <dbReference type="ARBA" id="ARBA00022630"/>
    </source>
</evidence>
<evidence type="ECO:0000313" key="8">
    <source>
        <dbReference type="Proteomes" id="UP000053611"/>
    </source>
</evidence>
<dbReference type="Gene3D" id="3.30.9.10">
    <property type="entry name" value="D-Amino Acid Oxidase, subunit A, domain 2"/>
    <property type="match status" value="1"/>
</dbReference>
<evidence type="ECO:0000256" key="2">
    <source>
        <dbReference type="ARBA" id="ARBA00006730"/>
    </source>
</evidence>
<dbReference type="STRING" id="879819.A0A0J0XD11"/>
<dbReference type="GO" id="GO:0019478">
    <property type="term" value="P:D-amino acid catabolic process"/>
    <property type="evidence" value="ECO:0007669"/>
    <property type="project" value="TreeGrafter"/>
</dbReference>
<evidence type="ECO:0000259" key="6">
    <source>
        <dbReference type="Pfam" id="PF01266"/>
    </source>
</evidence>
<dbReference type="OrthoDB" id="2015447at2759"/>
<dbReference type="GO" id="GO:0071949">
    <property type="term" value="F:FAD binding"/>
    <property type="evidence" value="ECO:0007669"/>
    <property type="project" value="InterPro"/>
</dbReference>
<dbReference type="GO" id="GO:0005737">
    <property type="term" value="C:cytoplasm"/>
    <property type="evidence" value="ECO:0007669"/>
    <property type="project" value="TreeGrafter"/>
</dbReference>
<organism evidence="7 8">
    <name type="scientific">Cutaneotrichosporon oleaginosum</name>
    <dbReference type="NCBI Taxonomy" id="879819"/>
    <lineage>
        <taxon>Eukaryota</taxon>
        <taxon>Fungi</taxon>
        <taxon>Dikarya</taxon>
        <taxon>Basidiomycota</taxon>
        <taxon>Agaricomycotina</taxon>
        <taxon>Tremellomycetes</taxon>
        <taxon>Trichosporonales</taxon>
        <taxon>Trichosporonaceae</taxon>
        <taxon>Cutaneotrichosporon</taxon>
    </lineage>
</organism>
<dbReference type="AlphaFoldDB" id="A0A0J0XD11"/>
<dbReference type="Proteomes" id="UP000053611">
    <property type="component" value="Unassembled WGS sequence"/>
</dbReference>
<dbReference type="InterPro" id="IPR006076">
    <property type="entry name" value="FAD-dep_OxRdtase"/>
</dbReference>
<keyword evidence="3" id="KW-0285">Flavoprotein</keyword>
<dbReference type="InterPro" id="IPR023209">
    <property type="entry name" value="DAO"/>
</dbReference>
<dbReference type="PANTHER" id="PTHR11530">
    <property type="entry name" value="D-AMINO ACID OXIDASE"/>
    <property type="match status" value="1"/>
</dbReference>
<dbReference type="PROSITE" id="PS00677">
    <property type="entry name" value="DAO"/>
    <property type="match status" value="1"/>
</dbReference>
<dbReference type="Pfam" id="PF01266">
    <property type="entry name" value="DAO"/>
    <property type="match status" value="1"/>
</dbReference>
<dbReference type="EMBL" id="KQ087276">
    <property type="protein sequence ID" value="KLT38951.1"/>
    <property type="molecule type" value="Genomic_DNA"/>
</dbReference>
<keyword evidence="5" id="KW-0560">Oxidoreductase</keyword>
<dbReference type="PANTHER" id="PTHR11530:SF30">
    <property type="entry name" value="FAD DEPENDENT OXIDOREDUCTASE DOMAIN-CONTAINING PROTEIN"/>
    <property type="match status" value="1"/>
</dbReference>
<reference evidence="7 8" key="1">
    <citation type="submission" date="2015-03" db="EMBL/GenBank/DDBJ databases">
        <title>Genomics and transcriptomics of the oil-accumulating basidiomycete yeast T. oleaginosus allow insights into substrate utilization and the diverse evolutionary trajectories of mating systems in fungi.</title>
        <authorList>
            <consortium name="DOE Joint Genome Institute"/>
            <person name="Kourist R."/>
            <person name="Kracht O."/>
            <person name="Bracharz F."/>
            <person name="Lipzen A."/>
            <person name="Nolan M."/>
            <person name="Ohm R."/>
            <person name="Grigoriev I."/>
            <person name="Sun S."/>
            <person name="Heitman J."/>
            <person name="Bruck T."/>
            <person name="Nowrousian M."/>
        </authorList>
    </citation>
    <scope>NUCLEOTIDE SEQUENCE [LARGE SCALE GENOMIC DNA]</scope>
    <source>
        <strain evidence="7 8">IBC0246</strain>
    </source>
</reference>